<sequence>LPSANGNMSSLERLDIWECQLSGPIPQEVGALKKLTSPVLSSTSLSGRIPSSIANLTQLTELWLDSNDLSGKVSSLVKLHLVSMKTHSILLVTLKICSFFCL</sequence>
<dbReference type="AlphaFoldDB" id="A0A1E5V2H0"/>
<accession>A0A1E5V2H0</accession>
<keyword evidence="6" id="KW-1185">Reference proteome</keyword>
<keyword evidence="1" id="KW-0433">Leucine-rich repeat</keyword>
<name>A0A1E5V2H0_9POAL</name>
<protein>
    <recommendedName>
        <fullName evidence="7">LRR receptor-like serine/threonine-protein kinase</fullName>
    </recommendedName>
</protein>
<dbReference type="SUPFAM" id="SSF52058">
    <property type="entry name" value="L domain-like"/>
    <property type="match status" value="1"/>
</dbReference>
<keyword evidence="2" id="KW-0677">Repeat</keyword>
<gene>
    <name evidence="5" type="ORF">BAE44_0019776</name>
</gene>
<keyword evidence="3" id="KW-0675">Receptor</keyword>
<reference evidence="5 6" key="1">
    <citation type="submission" date="2016-09" db="EMBL/GenBank/DDBJ databases">
        <title>The draft genome of Dichanthelium oligosanthes: A C3 panicoid grass species.</title>
        <authorList>
            <person name="Studer A.J."/>
            <person name="Schnable J.C."/>
            <person name="Brutnell T.P."/>
        </authorList>
    </citation>
    <scope>NUCLEOTIDE SEQUENCE [LARGE SCALE GENOMIC DNA]</scope>
    <source>
        <strain evidence="6">cv. Kellogg 1175</strain>
        <tissue evidence="5">Leaf</tissue>
    </source>
</reference>
<evidence type="ECO:0000313" key="5">
    <source>
        <dbReference type="EMBL" id="OEL19205.1"/>
    </source>
</evidence>
<dbReference type="STRING" id="888268.A0A1E5V2H0"/>
<evidence type="ECO:0008006" key="7">
    <source>
        <dbReference type="Google" id="ProtNLM"/>
    </source>
</evidence>
<dbReference type="InterPro" id="IPR032675">
    <property type="entry name" value="LRR_dom_sf"/>
</dbReference>
<dbReference type="PANTHER" id="PTHR48056:SF42">
    <property type="entry name" value="MDIS1-INTERACTING RECEPTOR LIKE KINASE 2-LIKE"/>
    <property type="match status" value="1"/>
</dbReference>
<organism evidence="5 6">
    <name type="scientific">Dichanthelium oligosanthes</name>
    <dbReference type="NCBI Taxonomy" id="888268"/>
    <lineage>
        <taxon>Eukaryota</taxon>
        <taxon>Viridiplantae</taxon>
        <taxon>Streptophyta</taxon>
        <taxon>Embryophyta</taxon>
        <taxon>Tracheophyta</taxon>
        <taxon>Spermatophyta</taxon>
        <taxon>Magnoliopsida</taxon>
        <taxon>Liliopsida</taxon>
        <taxon>Poales</taxon>
        <taxon>Poaceae</taxon>
        <taxon>PACMAD clade</taxon>
        <taxon>Panicoideae</taxon>
        <taxon>Panicodae</taxon>
        <taxon>Paniceae</taxon>
        <taxon>Dichantheliinae</taxon>
        <taxon>Dichanthelium</taxon>
    </lineage>
</organism>
<dbReference type="FunFam" id="3.80.10.10:FF:000383">
    <property type="entry name" value="Leucine-rich repeat receptor protein kinase EMS1"/>
    <property type="match status" value="1"/>
</dbReference>
<keyword evidence="4" id="KW-0325">Glycoprotein</keyword>
<dbReference type="Proteomes" id="UP000095767">
    <property type="component" value="Unassembled WGS sequence"/>
</dbReference>
<dbReference type="InterPro" id="IPR001611">
    <property type="entry name" value="Leu-rich_rpt"/>
</dbReference>
<dbReference type="PANTHER" id="PTHR48056">
    <property type="entry name" value="LRR RECEPTOR-LIKE SERINE/THREONINE-PROTEIN KINASE-RELATED"/>
    <property type="match status" value="1"/>
</dbReference>
<dbReference type="GO" id="GO:0033612">
    <property type="term" value="F:receptor serine/threonine kinase binding"/>
    <property type="evidence" value="ECO:0007669"/>
    <property type="project" value="TreeGrafter"/>
</dbReference>
<evidence type="ECO:0000313" key="6">
    <source>
        <dbReference type="Proteomes" id="UP000095767"/>
    </source>
</evidence>
<evidence type="ECO:0000256" key="2">
    <source>
        <dbReference type="ARBA" id="ARBA00022737"/>
    </source>
</evidence>
<dbReference type="InterPro" id="IPR050647">
    <property type="entry name" value="Plant_LRR-RLKs"/>
</dbReference>
<feature type="non-terminal residue" evidence="5">
    <location>
        <position position="1"/>
    </location>
</feature>
<dbReference type="Gene3D" id="3.80.10.10">
    <property type="entry name" value="Ribonuclease Inhibitor"/>
    <property type="match status" value="1"/>
</dbReference>
<proteinExistence type="predicted"/>
<comment type="caution">
    <text evidence="5">The sequence shown here is derived from an EMBL/GenBank/DDBJ whole genome shotgun (WGS) entry which is preliminary data.</text>
</comment>
<evidence type="ECO:0000256" key="1">
    <source>
        <dbReference type="ARBA" id="ARBA00022614"/>
    </source>
</evidence>
<evidence type="ECO:0000256" key="4">
    <source>
        <dbReference type="ARBA" id="ARBA00023180"/>
    </source>
</evidence>
<dbReference type="Pfam" id="PF00560">
    <property type="entry name" value="LRR_1"/>
    <property type="match status" value="1"/>
</dbReference>
<evidence type="ECO:0000256" key="3">
    <source>
        <dbReference type="ARBA" id="ARBA00023170"/>
    </source>
</evidence>
<dbReference type="EMBL" id="LWDX02054340">
    <property type="protein sequence ID" value="OEL19205.1"/>
    <property type="molecule type" value="Genomic_DNA"/>
</dbReference>
<dbReference type="OrthoDB" id="676979at2759"/>